<feature type="chain" id="PRO_5029711420" evidence="1">
    <location>
        <begin position="21"/>
        <end position="232"/>
    </location>
</feature>
<sequence>MKPFLLLCAAALTSLTTATAQTAHTSPDETPYKPRIIKDFGFYIGINGVSGAGADGFQLRPLGSRFVALSWRRQLPLSNRPDGPRIGVGPEIAWNNFMFERDQRLVSTVNPATGRQESVLVGDNRDLKRTKLTTFQGNIPVLLMFGPSDRVTFGVGAYAGIRLDSYTKVKPDGGEATRQHGGYNTTSLRWGLTAEAAWGEDTGLFVRYEPSTMLFRDGQGPKVNVWSVGIRL</sequence>
<protein>
    <submittedName>
        <fullName evidence="2">Outer membrane beta-barrel protein</fullName>
    </submittedName>
</protein>
<dbReference type="AlphaFoldDB" id="A0A7J5U3X3"/>
<dbReference type="EMBL" id="WELI01000001">
    <property type="protein sequence ID" value="KAB7732542.1"/>
    <property type="molecule type" value="Genomic_DNA"/>
</dbReference>
<organism evidence="2 3">
    <name type="scientific">Rudanella paleaurantiibacter</name>
    <dbReference type="NCBI Taxonomy" id="2614655"/>
    <lineage>
        <taxon>Bacteria</taxon>
        <taxon>Pseudomonadati</taxon>
        <taxon>Bacteroidota</taxon>
        <taxon>Cytophagia</taxon>
        <taxon>Cytophagales</taxon>
        <taxon>Cytophagaceae</taxon>
        <taxon>Rudanella</taxon>
    </lineage>
</organism>
<accession>A0A7J5U3X3</accession>
<evidence type="ECO:0000256" key="1">
    <source>
        <dbReference type="SAM" id="SignalP"/>
    </source>
</evidence>
<comment type="caution">
    <text evidence="2">The sequence shown here is derived from an EMBL/GenBank/DDBJ whole genome shotgun (WGS) entry which is preliminary data.</text>
</comment>
<keyword evidence="1" id="KW-0732">Signal</keyword>
<evidence type="ECO:0000313" key="2">
    <source>
        <dbReference type="EMBL" id="KAB7732542.1"/>
    </source>
</evidence>
<dbReference type="Proteomes" id="UP000488299">
    <property type="component" value="Unassembled WGS sequence"/>
</dbReference>
<dbReference type="RefSeq" id="WP_152121939.1">
    <property type="nucleotide sequence ID" value="NZ_WELI01000001.1"/>
</dbReference>
<gene>
    <name evidence="2" type="ORF">F5984_00875</name>
</gene>
<feature type="signal peptide" evidence="1">
    <location>
        <begin position="1"/>
        <end position="20"/>
    </location>
</feature>
<proteinExistence type="predicted"/>
<keyword evidence="3" id="KW-1185">Reference proteome</keyword>
<evidence type="ECO:0000313" key="3">
    <source>
        <dbReference type="Proteomes" id="UP000488299"/>
    </source>
</evidence>
<name>A0A7J5U3X3_9BACT</name>
<reference evidence="2 3" key="1">
    <citation type="submission" date="2019-10" db="EMBL/GenBank/DDBJ databases">
        <title>Rudanella paleaurantiibacter sp. nov., isolated from sludge.</title>
        <authorList>
            <person name="Xu S.Q."/>
        </authorList>
    </citation>
    <scope>NUCLEOTIDE SEQUENCE [LARGE SCALE GENOMIC DNA]</scope>
    <source>
        <strain evidence="2 3">HX-22-17</strain>
    </source>
</reference>